<proteinExistence type="predicted"/>
<dbReference type="STRING" id="3218.A0A2K1KMJ6"/>
<protein>
    <recommendedName>
        <fullName evidence="1">Reverse transcriptase Ty1/copia-type domain-containing protein</fullName>
    </recommendedName>
</protein>
<organism evidence="2 3">
    <name type="scientific">Physcomitrium patens</name>
    <name type="common">Spreading-leaved earth moss</name>
    <name type="synonym">Physcomitrella patens</name>
    <dbReference type="NCBI Taxonomy" id="3218"/>
    <lineage>
        <taxon>Eukaryota</taxon>
        <taxon>Viridiplantae</taxon>
        <taxon>Streptophyta</taxon>
        <taxon>Embryophyta</taxon>
        <taxon>Bryophyta</taxon>
        <taxon>Bryophytina</taxon>
        <taxon>Bryopsida</taxon>
        <taxon>Funariidae</taxon>
        <taxon>Funariales</taxon>
        <taxon>Funariaceae</taxon>
        <taxon>Physcomitrium</taxon>
    </lineage>
</organism>
<dbReference type="PANTHER" id="PTHR11439">
    <property type="entry name" value="GAG-POL-RELATED RETROTRANSPOSON"/>
    <property type="match status" value="1"/>
</dbReference>
<keyword evidence="3" id="KW-1185">Reference proteome</keyword>
<dbReference type="EnsemblPlants" id="Pp3c4_7430V3.1">
    <property type="protein sequence ID" value="Pp3c4_7430V3.1"/>
    <property type="gene ID" value="Pp3c4_7430"/>
</dbReference>
<reference evidence="2 3" key="2">
    <citation type="journal article" date="2018" name="Plant J.">
        <title>The Physcomitrella patens chromosome-scale assembly reveals moss genome structure and evolution.</title>
        <authorList>
            <person name="Lang D."/>
            <person name="Ullrich K.K."/>
            <person name="Murat F."/>
            <person name="Fuchs J."/>
            <person name="Jenkins J."/>
            <person name="Haas F.B."/>
            <person name="Piednoel M."/>
            <person name="Gundlach H."/>
            <person name="Van Bel M."/>
            <person name="Meyberg R."/>
            <person name="Vives C."/>
            <person name="Morata J."/>
            <person name="Symeonidi A."/>
            <person name="Hiss M."/>
            <person name="Muchero W."/>
            <person name="Kamisugi Y."/>
            <person name="Saleh O."/>
            <person name="Blanc G."/>
            <person name="Decker E.L."/>
            <person name="van Gessel N."/>
            <person name="Grimwood J."/>
            <person name="Hayes R.D."/>
            <person name="Graham S.W."/>
            <person name="Gunter L.E."/>
            <person name="McDaniel S.F."/>
            <person name="Hoernstein S.N.W."/>
            <person name="Larsson A."/>
            <person name="Li F.W."/>
            <person name="Perroud P.F."/>
            <person name="Phillips J."/>
            <person name="Ranjan P."/>
            <person name="Rokshar D.S."/>
            <person name="Rothfels C.J."/>
            <person name="Schneider L."/>
            <person name="Shu S."/>
            <person name="Stevenson D.W."/>
            <person name="Thummler F."/>
            <person name="Tillich M."/>
            <person name="Villarreal Aguilar J.C."/>
            <person name="Widiez T."/>
            <person name="Wong G.K."/>
            <person name="Wymore A."/>
            <person name="Zhang Y."/>
            <person name="Zimmer A.D."/>
            <person name="Quatrano R.S."/>
            <person name="Mayer K.F.X."/>
            <person name="Goodstein D."/>
            <person name="Casacuberta J.M."/>
            <person name="Vandepoele K."/>
            <person name="Reski R."/>
            <person name="Cuming A.C."/>
            <person name="Tuskan G.A."/>
            <person name="Maumus F."/>
            <person name="Salse J."/>
            <person name="Schmutz J."/>
            <person name="Rensing S.A."/>
        </authorList>
    </citation>
    <scope>NUCLEOTIDE SEQUENCE [LARGE SCALE GENOMIC DNA]</scope>
    <source>
        <strain evidence="2 3">cv. Gransden 2004</strain>
    </source>
</reference>
<dbReference type="Gramene" id="Pp3c4_7430V3.1">
    <property type="protein sequence ID" value="Pp3c4_7430V3.1"/>
    <property type="gene ID" value="Pp3c4_7430"/>
</dbReference>
<reference evidence="2" key="3">
    <citation type="submission" date="2020-12" db="UniProtKB">
        <authorList>
            <consortium name="EnsemblPlants"/>
        </authorList>
    </citation>
    <scope>IDENTIFICATION</scope>
</reference>
<evidence type="ECO:0000313" key="3">
    <source>
        <dbReference type="Proteomes" id="UP000006727"/>
    </source>
</evidence>
<dbReference type="CDD" id="cd09272">
    <property type="entry name" value="RNase_HI_RT_Ty1"/>
    <property type="match status" value="1"/>
</dbReference>
<dbReference type="Pfam" id="PF07727">
    <property type="entry name" value="RVT_2"/>
    <property type="match status" value="1"/>
</dbReference>
<evidence type="ECO:0000313" key="2">
    <source>
        <dbReference type="EnsemblPlants" id="Pp3c4_7430V3.1"/>
    </source>
</evidence>
<dbReference type="PANTHER" id="PTHR11439:SF463">
    <property type="entry name" value="REVERSE TRANSCRIPTASE TY1_COPIA-TYPE DOMAIN-CONTAINING PROTEIN"/>
    <property type="match status" value="1"/>
</dbReference>
<dbReference type="SUPFAM" id="SSF56672">
    <property type="entry name" value="DNA/RNA polymerases"/>
    <property type="match status" value="1"/>
</dbReference>
<accession>A0A7I4DP63</accession>
<name>A0A7I4DP63_PHYPA</name>
<dbReference type="InterPro" id="IPR013103">
    <property type="entry name" value="RVT_2"/>
</dbReference>
<dbReference type="Proteomes" id="UP000006727">
    <property type="component" value="Chromosome 4"/>
</dbReference>
<reference evidence="2 3" key="1">
    <citation type="journal article" date="2008" name="Science">
        <title>The Physcomitrella genome reveals evolutionary insights into the conquest of land by plants.</title>
        <authorList>
            <person name="Rensing S."/>
            <person name="Lang D."/>
            <person name="Zimmer A."/>
            <person name="Terry A."/>
            <person name="Salamov A."/>
            <person name="Shapiro H."/>
            <person name="Nishiyama T."/>
            <person name="Perroud P.-F."/>
            <person name="Lindquist E."/>
            <person name="Kamisugi Y."/>
            <person name="Tanahashi T."/>
            <person name="Sakakibara K."/>
            <person name="Fujita T."/>
            <person name="Oishi K."/>
            <person name="Shin-I T."/>
            <person name="Kuroki Y."/>
            <person name="Toyoda A."/>
            <person name="Suzuki Y."/>
            <person name="Hashimoto A."/>
            <person name="Yamaguchi K."/>
            <person name="Sugano A."/>
            <person name="Kohara Y."/>
            <person name="Fujiyama A."/>
            <person name="Anterola A."/>
            <person name="Aoki S."/>
            <person name="Ashton N."/>
            <person name="Barbazuk W.B."/>
            <person name="Barker E."/>
            <person name="Bennetzen J."/>
            <person name="Bezanilla M."/>
            <person name="Blankenship R."/>
            <person name="Cho S.H."/>
            <person name="Dutcher S."/>
            <person name="Estelle M."/>
            <person name="Fawcett J.A."/>
            <person name="Gundlach H."/>
            <person name="Hanada K."/>
            <person name="Heyl A."/>
            <person name="Hicks K.A."/>
            <person name="Hugh J."/>
            <person name="Lohr M."/>
            <person name="Mayer K."/>
            <person name="Melkozernov A."/>
            <person name="Murata T."/>
            <person name="Nelson D."/>
            <person name="Pils B."/>
            <person name="Prigge M."/>
            <person name="Reiss B."/>
            <person name="Renner T."/>
            <person name="Rombauts S."/>
            <person name="Rushton P."/>
            <person name="Sanderfoot A."/>
            <person name="Schween G."/>
            <person name="Shiu S.-H."/>
            <person name="Stueber K."/>
            <person name="Theodoulou F.L."/>
            <person name="Tu H."/>
            <person name="Van de Peer Y."/>
            <person name="Verrier P.J."/>
            <person name="Waters E."/>
            <person name="Wood A."/>
            <person name="Yang L."/>
            <person name="Cove D."/>
            <person name="Cuming A."/>
            <person name="Hasebe M."/>
            <person name="Lucas S."/>
            <person name="Mishler D.B."/>
            <person name="Reski R."/>
            <person name="Grigoriev I."/>
            <person name="Quatrano R.S."/>
            <person name="Boore J.L."/>
        </authorList>
    </citation>
    <scope>NUCLEOTIDE SEQUENCE [LARGE SCALE GENOMIC DNA]</scope>
    <source>
        <strain evidence="2 3">cv. Gransden 2004</strain>
    </source>
</reference>
<feature type="domain" description="Reverse transcriptase Ty1/copia-type" evidence="1">
    <location>
        <begin position="24"/>
        <end position="266"/>
    </location>
</feature>
<dbReference type="EMBL" id="ABEU02000004">
    <property type="status" value="NOT_ANNOTATED_CDS"/>
    <property type="molecule type" value="Genomic_DNA"/>
</dbReference>
<sequence>MKSFESTQWQQTIFNELNSHIINGIWNFLELPFDRRLITWQWIFKLKFKSTSIIDRYKAPLVYLRFSQISDLDINEIFLLIICIHSIHLILALASQKNLHIHQMVVKTDFFHGILREESYMQVPEGIIPPRPGMRYKFHKTLYGLKQSLREWYKVIDTFLISLGFINSMADGNVYYLHKISAFAILTLYVDDTLIACNNLPLLQHIKTQLHGCFFLSNLRKAHHLLSLQITWDINEGCIRISQTLYLQQKLVEFGFQNAPPVSTPRVPGLSISAADCQATSSPLTLMIPLDALLPNNLSFPYANAVGFLNWASLCTRPDLSFTISLLSQYRHNPGPAHITACNDTDWAGEVDQRKSTSSYCYILSNGIVSWGSSRQKSTALSSTEAKYLVMAGAAFEVVWLQHLLHDLYQDLTAPSIILCDNQSALAFVDTTKFHNRTKHIDVKYDFIQQLSILKKLSFQYCFIATMRADLLTKALSGPKIIQHLPYLGIVGN</sequence>
<dbReference type="InterPro" id="IPR043502">
    <property type="entry name" value="DNA/RNA_pol_sf"/>
</dbReference>
<evidence type="ECO:0000259" key="1">
    <source>
        <dbReference type="Pfam" id="PF07727"/>
    </source>
</evidence>